<comment type="caution">
    <text evidence="2">The sequence shown here is derived from an EMBL/GenBank/DDBJ whole genome shotgun (WGS) entry which is preliminary data.</text>
</comment>
<dbReference type="Proteomes" id="UP000015453">
    <property type="component" value="Unassembled WGS sequence"/>
</dbReference>
<dbReference type="AlphaFoldDB" id="S8DYG1"/>
<dbReference type="EMBL" id="AUSU01002667">
    <property type="protein sequence ID" value="EPS68318.1"/>
    <property type="molecule type" value="Genomic_DNA"/>
</dbReference>
<feature type="transmembrane region" description="Helical" evidence="1">
    <location>
        <begin position="58"/>
        <end position="81"/>
    </location>
</feature>
<name>S8DYG1_9LAMI</name>
<keyword evidence="3" id="KW-1185">Reference proteome</keyword>
<proteinExistence type="predicted"/>
<evidence type="ECO:0000313" key="3">
    <source>
        <dbReference type="Proteomes" id="UP000015453"/>
    </source>
</evidence>
<gene>
    <name evidence="2" type="ORF">M569_06461</name>
</gene>
<keyword evidence="1" id="KW-0472">Membrane</keyword>
<accession>S8DYG1</accession>
<sequence length="99" mass="10279">MGSDDSNVVSSATAVLLGAVTPGVNAPTWKTVKISFVLLGLCLALILGLGFSLSDSYLVLHVAVLLLLAATLFFLLSNFLAETGGLVSVEDQMREIGVL</sequence>
<keyword evidence="1" id="KW-1133">Transmembrane helix</keyword>
<feature type="non-terminal residue" evidence="2">
    <location>
        <position position="99"/>
    </location>
</feature>
<organism evidence="2 3">
    <name type="scientific">Genlisea aurea</name>
    <dbReference type="NCBI Taxonomy" id="192259"/>
    <lineage>
        <taxon>Eukaryota</taxon>
        <taxon>Viridiplantae</taxon>
        <taxon>Streptophyta</taxon>
        <taxon>Embryophyta</taxon>
        <taxon>Tracheophyta</taxon>
        <taxon>Spermatophyta</taxon>
        <taxon>Magnoliopsida</taxon>
        <taxon>eudicotyledons</taxon>
        <taxon>Gunneridae</taxon>
        <taxon>Pentapetalae</taxon>
        <taxon>asterids</taxon>
        <taxon>lamiids</taxon>
        <taxon>Lamiales</taxon>
        <taxon>Lentibulariaceae</taxon>
        <taxon>Genlisea</taxon>
    </lineage>
</organism>
<protein>
    <submittedName>
        <fullName evidence="2">Uncharacterized protein</fullName>
    </submittedName>
</protein>
<keyword evidence="1" id="KW-0812">Transmembrane</keyword>
<evidence type="ECO:0000256" key="1">
    <source>
        <dbReference type="SAM" id="Phobius"/>
    </source>
</evidence>
<evidence type="ECO:0000313" key="2">
    <source>
        <dbReference type="EMBL" id="EPS68318.1"/>
    </source>
</evidence>
<feature type="transmembrane region" description="Helical" evidence="1">
    <location>
        <begin position="34"/>
        <end position="51"/>
    </location>
</feature>
<dbReference type="OrthoDB" id="1928656at2759"/>
<reference evidence="2 3" key="1">
    <citation type="journal article" date="2013" name="BMC Genomics">
        <title>The miniature genome of a carnivorous plant Genlisea aurea contains a low number of genes and short non-coding sequences.</title>
        <authorList>
            <person name="Leushkin E.V."/>
            <person name="Sutormin R.A."/>
            <person name="Nabieva E.R."/>
            <person name="Penin A.A."/>
            <person name="Kondrashov A.S."/>
            <person name="Logacheva M.D."/>
        </authorList>
    </citation>
    <scope>NUCLEOTIDE SEQUENCE [LARGE SCALE GENOMIC DNA]</scope>
</reference>